<dbReference type="AlphaFoldDB" id="A0AAE0BT10"/>
<proteinExistence type="predicted"/>
<sequence length="220" mass="25507">MSVLLQIPDRVNTKPHTAESRWSEYNETQPFLEFTISHADAFLVSVFYNRKRTNVHFVKKVLLKRYKESQIQITDDKDYPYFVYRFCSTPVSETNVSRGHLPGLTPGMRNSANLNTFYRRELGPLVIMQITLNTTGPVQNCVCEFDLNMSENKQIAGLQLTAYADDDFMVTTQNFNENAHYAKHGVGFTFKLHGQFLGYIQRYLDWRQSEAKLAPIFDEP</sequence>
<gene>
    <name evidence="1" type="ORF">CYMTET_48676</name>
</gene>
<organism evidence="1 2">
    <name type="scientific">Cymbomonas tetramitiformis</name>
    <dbReference type="NCBI Taxonomy" id="36881"/>
    <lineage>
        <taxon>Eukaryota</taxon>
        <taxon>Viridiplantae</taxon>
        <taxon>Chlorophyta</taxon>
        <taxon>Pyramimonadophyceae</taxon>
        <taxon>Pyramimonadales</taxon>
        <taxon>Pyramimonadaceae</taxon>
        <taxon>Cymbomonas</taxon>
    </lineage>
</organism>
<comment type="caution">
    <text evidence="1">The sequence shown here is derived from an EMBL/GenBank/DDBJ whole genome shotgun (WGS) entry which is preliminary data.</text>
</comment>
<evidence type="ECO:0000313" key="1">
    <source>
        <dbReference type="EMBL" id="KAK3241559.1"/>
    </source>
</evidence>
<name>A0AAE0BT10_9CHLO</name>
<keyword evidence="2" id="KW-1185">Reference proteome</keyword>
<dbReference type="Proteomes" id="UP001190700">
    <property type="component" value="Unassembled WGS sequence"/>
</dbReference>
<evidence type="ECO:0000313" key="2">
    <source>
        <dbReference type="Proteomes" id="UP001190700"/>
    </source>
</evidence>
<accession>A0AAE0BT10</accession>
<dbReference type="EMBL" id="LGRX02033368">
    <property type="protein sequence ID" value="KAK3241559.1"/>
    <property type="molecule type" value="Genomic_DNA"/>
</dbReference>
<reference evidence="1 2" key="1">
    <citation type="journal article" date="2015" name="Genome Biol. Evol.">
        <title>Comparative Genomics of a Bacterivorous Green Alga Reveals Evolutionary Causalities and Consequences of Phago-Mixotrophic Mode of Nutrition.</title>
        <authorList>
            <person name="Burns J.A."/>
            <person name="Paasch A."/>
            <person name="Narechania A."/>
            <person name="Kim E."/>
        </authorList>
    </citation>
    <scope>NUCLEOTIDE SEQUENCE [LARGE SCALE GENOMIC DNA]</scope>
    <source>
        <strain evidence="1 2">PLY_AMNH</strain>
    </source>
</reference>
<protein>
    <submittedName>
        <fullName evidence="1">Uncharacterized protein</fullName>
    </submittedName>
</protein>